<organism evidence="2 3">
    <name type="scientific">Pseudolycoriella hygida</name>
    <dbReference type="NCBI Taxonomy" id="35572"/>
    <lineage>
        <taxon>Eukaryota</taxon>
        <taxon>Metazoa</taxon>
        <taxon>Ecdysozoa</taxon>
        <taxon>Arthropoda</taxon>
        <taxon>Hexapoda</taxon>
        <taxon>Insecta</taxon>
        <taxon>Pterygota</taxon>
        <taxon>Neoptera</taxon>
        <taxon>Endopterygota</taxon>
        <taxon>Diptera</taxon>
        <taxon>Nematocera</taxon>
        <taxon>Sciaroidea</taxon>
        <taxon>Sciaridae</taxon>
        <taxon>Pseudolycoriella</taxon>
    </lineage>
</organism>
<accession>A0A9Q0MXJ2</accession>
<dbReference type="OrthoDB" id="7413157at2759"/>
<comment type="caution">
    <text evidence="2">The sequence shown here is derived from an EMBL/GenBank/DDBJ whole genome shotgun (WGS) entry which is preliminary data.</text>
</comment>
<gene>
    <name evidence="2" type="primary">dnc_1</name>
    <name evidence="2" type="ORF">Bhyg_11623</name>
</gene>
<dbReference type="Proteomes" id="UP001151699">
    <property type="component" value="Chromosome X"/>
</dbReference>
<evidence type="ECO:0000313" key="2">
    <source>
        <dbReference type="EMBL" id="KAJ6638885.1"/>
    </source>
</evidence>
<sequence>MLTEIWIFRGNDAKAEGAQDSPESSSDNNYTNITIEPSINLQKAPICQPQTLPLPHIEEEEELDQSHQTTPDDNCAGLKEHLVLTQRSRLTDRHTTFGDEYSSSPSPRTKQNRKQTKGRTRSVTSTTSSETGTFSGGCGSSVIGGAIVGGNSVHSTNSIQLSGFLLPKMQAEQGSIGDLQKYHSRYLKNRRHTLANVRSNTSRGSEGLNAVTLRSWIKL</sequence>
<feature type="compositionally biased region" description="Low complexity" evidence="1">
    <location>
        <begin position="121"/>
        <end position="133"/>
    </location>
</feature>
<dbReference type="AlphaFoldDB" id="A0A9Q0MXJ2"/>
<proteinExistence type="predicted"/>
<dbReference type="EMBL" id="WJQU01000003">
    <property type="protein sequence ID" value="KAJ6638885.1"/>
    <property type="molecule type" value="Genomic_DNA"/>
</dbReference>
<feature type="region of interest" description="Disordered" evidence="1">
    <location>
        <begin position="86"/>
        <end position="135"/>
    </location>
</feature>
<evidence type="ECO:0000313" key="3">
    <source>
        <dbReference type="Proteomes" id="UP001151699"/>
    </source>
</evidence>
<protein>
    <submittedName>
        <fullName evidence="2">cAMP-specific 3',5'-cyclic phosphodiesterase, isoform I</fullName>
    </submittedName>
</protein>
<name>A0A9Q0MXJ2_9DIPT</name>
<keyword evidence="3" id="KW-1185">Reference proteome</keyword>
<evidence type="ECO:0000256" key="1">
    <source>
        <dbReference type="SAM" id="MobiDB-lite"/>
    </source>
</evidence>
<feature type="compositionally biased region" description="Basic residues" evidence="1">
    <location>
        <begin position="110"/>
        <end position="120"/>
    </location>
</feature>
<reference evidence="2" key="1">
    <citation type="submission" date="2022-07" db="EMBL/GenBank/DDBJ databases">
        <authorList>
            <person name="Trinca V."/>
            <person name="Uliana J.V.C."/>
            <person name="Torres T.T."/>
            <person name="Ward R.J."/>
            <person name="Monesi N."/>
        </authorList>
    </citation>
    <scope>NUCLEOTIDE SEQUENCE</scope>
    <source>
        <strain evidence="2">HSMRA1968</strain>
        <tissue evidence="2">Whole embryos</tissue>
    </source>
</reference>